<dbReference type="OrthoDB" id="3297538at2"/>
<dbReference type="Proteomes" id="UP000001919">
    <property type="component" value="Chromosome"/>
</dbReference>
<organism evidence="2 3">
    <name type="scientific">Brachybacterium faecium (strain ATCC 43885 / DSM 4810 / JCM 11609 / LMG 19847 / NBRC 14762 / NCIMB 9860 / 6-10)</name>
    <dbReference type="NCBI Taxonomy" id="446465"/>
    <lineage>
        <taxon>Bacteria</taxon>
        <taxon>Bacillati</taxon>
        <taxon>Actinomycetota</taxon>
        <taxon>Actinomycetes</taxon>
        <taxon>Micrococcales</taxon>
        <taxon>Dermabacteraceae</taxon>
        <taxon>Brachybacterium</taxon>
    </lineage>
</organism>
<gene>
    <name evidence="2" type="ordered locus">Bfae_30310</name>
</gene>
<accession>C7MAC2</accession>
<keyword evidence="1" id="KW-1133">Transmembrane helix</keyword>
<evidence type="ECO:0000313" key="3">
    <source>
        <dbReference type="Proteomes" id="UP000001919"/>
    </source>
</evidence>
<sequence length="167" mass="18086">MEKDSGRRDPEGLATDAPTAAEAQAVLDSLDADATHLASRLVTPWWYHVLLGAVAALAISSLSILGLSPAAVVPLVVIWMPFMLTSYTTRWRVSISRPAGRRHRRTLLLYVVVIGVILAFAVLLTITSLSRWWGVLPTAAGFAATVLLGRRYDAVLRAEVADQDGPR</sequence>
<dbReference type="STRING" id="446465.Bfae_30310"/>
<name>C7MAC2_BRAFD</name>
<dbReference type="PATRIC" id="fig|446465.5.peg.2997"/>
<feature type="transmembrane region" description="Helical" evidence="1">
    <location>
        <begin position="45"/>
        <end position="65"/>
    </location>
</feature>
<dbReference type="AlphaFoldDB" id="C7MAC2"/>
<dbReference type="EMBL" id="CP001643">
    <property type="protein sequence ID" value="ACU86792.1"/>
    <property type="molecule type" value="Genomic_DNA"/>
</dbReference>
<feature type="transmembrane region" description="Helical" evidence="1">
    <location>
        <begin position="107"/>
        <end position="126"/>
    </location>
</feature>
<keyword evidence="1" id="KW-0472">Membrane</keyword>
<evidence type="ECO:0000256" key="1">
    <source>
        <dbReference type="SAM" id="Phobius"/>
    </source>
</evidence>
<feature type="transmembrane region" description="Helical" evidence="1">
    <location>
        <begin position="71"/>
        <end position="87"/>
    </location>
</feature>
<keyword evidence="3" id="KW-1185">Reference proteome</keyword>
<proteinExistence type="predicted"/>
<dbReference type="HOGENOM" id="CLU_1591437_0_0_11"/>
<keyword evidence="1" id="KW-0812">Transmembrane</keyword>
<evidence type="ECO:0000313" key="2">
    <source>
        <dbReference type="EMBL" id="ACU86792.1"/>
    </source>
</evidence>
<reference evidence="2 3" key="1">
    <citation type="journal article" date="2009" name="Stand. Genomic Sci.">
        <title>Complete genome sequence of Brachybacterium faecium type strain (Schefferle 6-10).</title>
        <authorList>
            <person name="Lapidus A."/>
            <person name="Pukall R."/>
            <person name="Labuttii K."/>
            <person name="Copeland A."/>
            <person name="Del Rio T.G."/>
            <person name="Nolan M."/>
            <person name="Chen F."/>
            <person name="Lucas S."/>
            <person name="Tice H."/>
            <person name="Cheng J.F."/>
            <person name="Bruce D."/>
            <person name="Goodwin L."/>
            <person name="Pitluck S."/>
            <person name="Rohde M."/>
            <person name="Goker M."/>
            <person name="Pati A."/>
            <person name="Ivanova N."/>
            <person name="Mavrommatis K."/>
            <person name="Chen A."/>
            <person name="Palaniappan K."/>
            <person name="D'haeseleer P."/>
            <person name="Chain P."/>
            <person name="Bristow J."/>
            <person name="Eisen J.A."/>
            <person name="Markowitz V."/>
            <person name="Hugenholtz P."/>
            <person name="Kyrpides N.C."/>
            <person name="Klenk H.P."/>
        </authorList>
    </citation>
    <scope>NUCLEOTIDE SEQUENCE [LARGE SCALE GENOMIC DNA]</scope>
    <source>
        <strain evidence="3">ATCC 43885 / DSM 4810 / JCM 11609 / LMG 19847 / NBRC 14762 / NCIMB 9860 / 6-10</strain>
    </source>
</reference>
<protein>
    <submittedName>
        <fullName evidence="2">Uncharacterized protein</fullName>
    </submittedName>
</protein>
<dbReference type="KEGG" id="bfa:Bfae_30310"/>
<feature type="transmembrane region" description="Helical" evidence="1">
    <location>
        <begin position="132"/>
        <end position="149"/>
    </location>
</feature>